<dbReference type="EMBL" id="GGMS01009594">
    <property type="protein sequence ID" value="MBY78797.1"/>
    <property type="molecule type" value="Transcribed_RNA"/>
</dbReference>
<protein>
    <recommendedName>
        <fullName evidence="2">Integrase zinc-binding domain-containing protein</fullName>
    </recommendedName>
</protein>
<reference evidence="1" key="1">
    <citation type="submission" date="2018-04" db="EMBL/GenBank/DDBJ databases">
        <title>Transcriptome assembly of Sipha flava.</title>
        <authorList>
            <person name="Scully E.D."/>
            <person name="Geib S.M."/>
            <person name="Palmer N.A."/>
            <person name="Koch K."/>
            <person name="Bradshaw J."/>
            <person name="Heng-Moss T."/>
            <person name="Sarath G."/>
        </authorList>
    </citation>
    <scope>NUCLEOTIDE SEQUENCE</scope>
</reference>
<organism evidence="1">
    <name type="scientific">Sipha flava</name>
    <name type="common">yellow sugarcane aphid</name>
    <dbReference type="NCBI Taxonomy" id="143950"/>
    <lineage>
        <taxon>Eukaryota</taxon>
        <taxon>Metazoa</taxon>
        <taxon>Ecdysozoa</taxon>
        <taxon>Arthropoda</taxon>
        <taxon>Hexapoda</taxon>
        <taxon>Insecta</taxon>
        <taxon>Pterygota</taxon>
        <taxon>Neoptera</taxon>
        <taxon>Paraneoptera</taxon>
        <taxon>Hemiptera</taxon>
        <taxon>Sternorrhyncha</taxon>
        <taxon>Aphidomorpha</taxon>
        <taxon>Aphidoidea</taxon>
        <taxon>Aphididae</taxon>
        <taxon>Sipha</taxon>
    </lineage>
</organism>
<dbReference type="Gene3D" id="3.30.420.10">
    <property type="entry name" value="Ribonuclease H-like superfamily/Ribonuclease H"/>
    <property type="match status" value="1"/>
</dbReference>
<name>A0A2S2QM19_9HEMI</name>
<accession>A0A2S2QM19</accession>
<gene>
    <name evidence="1" type="ORF">g.183390</name>
</gene>
<proteinExistence type="predicted"/>
<dbReference type="GO" id="GO:0003676">
    <property type="term" value="F:nucleic acid binding"/>
    <property type="evidence" value="ECO:0007669"/>
    <property type="project" value="InterPro"/>
</dbReference>
<evidence type="ECO:0000313" key="1">
    <source>
        <dbReference type="EMBL" id="MBY78797.1"/>
    </source>
</evidence>
<dbReference type="PANTHER" id="PTHR47331">
    <property type="entry name" value="PHD-TYPE DOMAIN-CONTAINING PROTEIN"/>
    <property type="match status" value="1"/>
</dbReference>
<sequence length="119" mass="13051">MTMIYRKFWVVSGRAAIKHVIHSCIPCVRHRAACPQPMMAGPQAAPHFGGLWEAAIKSAKTHLKRVIGTQILTMEEMMTLTVSIEGILNSRPLTTLSIKKIYSSSNDSTSLTPGNFLIG</sequence>
<evidence type="ECO:0008006" key="2">
    <source>
        <dbReference type="Google" id="ProtNLM"/>
    </source>
</evidence>
<dbReference type="AlphaFoldDB" id="A0A2S2QM19"/>
<dbReference type="InterPro" id="IPR036397">
    <property type="entry name" value="RNaseH_sf"/>
</dbReference>